<gene>
    <name evidence="2" type="ORF">SAMN04489732_102385</name>
</gene>
<organism evidence="2 3">
    <name type="scientific">Amycolatopsis saalfeldensis</name>
    <dbReference type="NCBI Taxonomy" id="394193"/>
    <lineage>
        <taxon>Bacteria</taxon>
        <taxon>Bacillati</taxon>
        <taxon>Actinomycetota</taxon>
        <taxon>Actinomycetes</taxon>
        <taxon>Pseudonocardiales</taxon>
        <taxon>Pseudonocardiaceae</taxon>
        <taxon>Amycolatopsis</taxon>
    </lineage>
</organism>
<feature type="domain" description="DUF6924" evidence="1">
    <location>
        <begin position="9"/>
        <end position="133"/>
    </location>
</feature>
<accession>A0A1H8T1G9</accession>
<name>A0A1H8T1G9_9PSEU</name>
<dbReference type="OrthoDB" id="7854965at2"/>
<dbReference type="Pfam" id="PF21962">
    <property type="entry name" value="DUF6924"/>
    <property type="match status" value="1"/>
</dbReference>
<evidence type="ECO:0000313" key="3">
    <source>
        <dbReference type="Proteomes" id="UP000198582"/>
    </source>
</evidence>
<keyword evidence="3" id="KW-1185">Reference proteome</keyword>
<dbReference type="AlphaFoldDB" id="A0A1H8T1G9"/>
<sequence length="135" mass="14682">MERLPDIHTSLLIRTDFTDQDAWDAVLEAVRTPSEEGFLANLHVVEDPAYRDASAGQLVALAPEWALLVLADRAALASPELPLLVVRVSPRENGQLRVIPAQLWSVENNISLANMDWAEFTSAAGADGVYRGFGG</sequence>
<dbReference type="EMBL" id="FOEF01000002">
    <property type="protein sequence ID" value="SEO84762.1"/>
    <property type="molecule type" value="Genomic_DNA"/>
</dbReference>
<reference evidence="2 3" key="1">
    <citation type="submission" date="2016-10" db="EMBL/GenBank/DDBJ databases">
        <authorList>
            <person name="de Groot N.N."/>
        </authorList>
    </citation>
    <scope>NUCLEOTIDE SEQUENCE [LARGE SCALE GENOMIC DNA]</scope>
    <source>
        <strain evidence="2 3">DSM 44993</strain>
    </source>
</reference>
<protein>
    <recommendedName>
        <fullName evidence="1">DUF6924 domain-containing protein</fullName>
    </recommendedName>
</protein>
<dbReference type="STRING" id="394193.SAMN04489732_102385"/>
<dbReference type="Proteomes" id="UP000198582">
    <property type="component" value="Unassembled WGS sequence"/>
</dbReference>
<dbReference type="InterPro" id="IPR053832">
    <property type="entry name" value="DUF6924"/>
</dbReference>
<evidence type="ECO:0000259" key="1">
    <source>
        <dbReference type="Pfam" id="PF21962"/>
    </source>
</evidence>
<dbReference type="RefSeq" id="WP_091613872.1">
    <property type="nucleotide sequence ID" value="NZ_FOEF01000002.1"/>
</dbReference>
<evidence type="ECO:0000313" key="2">
    <source>
        <dbReference type="EMBL" id="SEO84762.1"/>
    </source>
</evidence>
<proteinExistence type="predicted"/>